<dbReference type="PROSITE" id="PS00608">
    <property type="entry name" value="GLYCOSYL_HYDROL_F2_2"/>
    <property type="match status" value="1"/>
</dbReference>
<dbReference type="InterPro" id="IPR050347">
    <property type="entry name" value="Bact_Beta-galactosidase"/>
</dbReference>
<dbReference type="InterPro" id="IPR011013">
    <property type="entry name" value="Gal_mutarotase_sf_dom"/>
</dbReference>
<gene>
    <name evidence="10" type="ORF">FHU37_001371</name>
</gene>
<dbReference type="InterPro" id="IPR014718">
    <property type="entry name" value="GH-type_carb-bd"/>
</dbReference>
<comment type="similarity">
    <text evidence="2">Belongs to the glycosyl hydrolase 2 family.</text>
</comment>
<dbReference type="SUPFAM" id="SSF49303">
    <property type="entry name" value="beta-Galactosidase/glucuronidase domain"/>
    <property type="match status" value="2"/>
</dbReference>
<dbReference type="Proteomes" id="UP000567795">
    <property type="component" value="Unassembled WGS sequence"/>
</dbReference>
<dbReference type="PANTHER" id="PTHR46323:SF2">
    <property type="entry name" value="BETA-GALACTOSIDASE"/>
    <property type="match status" value="1"/>
</dbReference>
<name>A0A853A1X7_9ACTN</name>
<dbReference type="GO" id="GO:0030246">
    <property type="term" value="F:carbohydrate binding"/>
    <property type="evidence" value="ECO:0007669"/>
    <property type="project" value="InterPro"/>
</dbReference>
<dbReference type="Pfam" id="PF02929">
    <property type="entry name" value="Bgal_small_N"/>
    <property type="match status" value="1"/>
</dbReference>
<dbReference type="InterPro" id="IPR004199">
    <property type="entry name" value="B-gal_small/dom_5"/>
</dbReference>
<feature type="domain" description="Beta galactosidase small chain/" evidence="9">
    <location>
        <begin position="702"/>
        <end position="963"/>
    </location>
</feature>
<dbReference type="Pfam" id="PF02836">
    <property type="entry name" value="Glyco_hydro_2_C"/>
    <property type="match status" value="1"/>
</dbReference>
<feature type="region of interest" description="Disordered" evidence="8">
    <location>
        <begin position="1"/>
        <end position="24"/>
    </location>
</feature>
<evidence type="ECO:0000256" key="2">
    <source>
        <dbReference type="ARBA" id="ARBA00007401"/>
    </source>
</evidence>
<accession>A0A853A1X7</accession>
<dbReference type="InterPro" id="IPR006104">
    <property type="entry name" value="Glyco_hydro_2_N"/>
</dbReference>
<dbReference type="RefSeq" id="WP_179813323.1">
    <property type="nucleotide sequence ID" value="NZ_JACBZD010000001.1"/>
</dbReference>
<evidence type="ECO:0000313" key="11">
    <source>
        <dbReference type="Proteomes" id="UP000567795"/>
    </source>
</evidence>
<dbReference type="InterPro" id="IPR023230">
    <property type="entry name" value="Glyco_hydro_2_CS"/>
</dbReference>
<evidence type="ECO:0000259" key="9">
    <source>
        <dbReference type="SMART" id="SM01038"/>
    </source>
</evidence>
<dbReference type="EC" id="3.2.1.23" evidence="3"/>
<evidence type="ECO:0000256" key="7">
    <source>
        <dbReference type="ARBA" id="ARBA00032230"/>
    </source>
</evidence>
<evidence type="ECO:0000256" key="3">
    <source>
        <dbReference type="ARBA" id="ARBA00012756"/>
    </source>
</evidence>
<dbReference type="GO" id="GO:0009341">
    <property type="term" value="C:beta-galactosidase complex"/>
    <property type="evidence" value="ECO:0007669"/>
    <property type="project" value="InterPro"/>
</dbReference>
<dbReference type="PRINTS" id="PR00132">
    <property type="entry name" value="GLHYDRLASE2"/>
</dbReference>
<dbReference type="SUPFAM" id="SSF51445">
    <property type="entry name" value="(Trans)glycosidases"/>
    <property type="match status" value="1"/>
</dbReference>
<evidence type="ECO:0000256" key="8">
    <source>
        <dbReference type="SAM" id="MobiDB-lite"/>
    </source>
</evidence>
<dbReference type="SMART" id="SM01038">
    <property type="entry name" value="Bgal_small_N"/>
    <property type="match status" value="1"/>
</dbReference>
<proteinExistence type="inferred from homology"/>
<evidence type="ECO:0000256" key="4">
    <source>
        <dbReference type="ARBA" id="ARBA00013303"/>
    </source>
</evidence>
<dbReference type="Gene3D" id="2.60.120.260">
    <property type="entry name" value="Galactose-binding domain-like"/>
    <property type="match status" value="1"/>
</dbReference>
<dbReference type="InterPro" id="IPR006103">
    <property type="entry name" value="Glyco_hydro_2_cat"/>
</dbReference>
<dbReference type="GO" id="GO:0005990">
    <property type="term" value="P:lactose catabolic process"/>
    <property type="evidence" value="ECO:0007669"/>
    <property type="project" value="TreeGrafter"/>
</dbReference>
<comment type="catalytic activity">
    <reaction evidence="1">
        <text>Hydrolysis of terminal non-reducing beta-D-galactose residues in beta-D-galactosides.</text>
        <dbReference type="EC" id="3.2.1.23"/>
    </reaction>
</comment>
<dbReference type="SUPFAM" id="SSF74650">
    <property type="entry name" value="Galactose mutarotase-like"/>
    <property type="match status" value="1"/>
</dbReference>
<dbReference type="SUPFAM" id="SSF49785">
    <property type="entry name" value="Galactose-binding domain-like"/>
    <property type="match status" value="1"/>
</dbReference>
<protein>
    <recommendedName>
        <fullName evidence="4">Beta-galactosidase</fullName>
        <ecNumber evidence="3">3.2.1.23</ecNumber>
    </recommendedName>
    <alternativeName>
        <fullName evidence="7">Lactase</fullName>
    </alternativeName>
</protein>
<feature type="region of interest" description="Disordered" evidence="8">
    <location>
        <begin position="668"/>
        <end position="701"/>
    </location>
</feature>
<organism evidence="10 11">
    <name type="scientific">Allostreptomyces psammosilenae</name>
    <dbReference type="NCBI Taxonomy" id="1892865"/>
    <lineage>
        <taxon>Bacteria</taxon>
        <taxon>Bacillati</taxon>
        <taxon>Actinomycetota</taxon>
        <taxon>Actinomycetes</taxon>
        <taxon>Kitasatosporales</taxon>
        <taxon>Streptomycetaceae</taxon>
        <taxon>Allostreptomyces</taxon>
    </lineage>
</organism>
<keyword evidence="6 10" id="KW-0326">Glycosidase</keyword>
<dbReference type="InterPro" id="IPR032312">
    <property type="entry name" value="LacZ_4"/>
</dbReference>
<evidence type="ECO:0000256" key="6">
    <source>
        <dbReference type="ARBA" id="ARBA00023295"/>
    </source>
</evidence>
<dbReference type="EMBL" id="JACBZD010000001">
    <property type="protein sequence ID" value="NYI04428.1"/>
    <property type="molecule type" value="Genomic_DNA"/>
</dbReference>
<keyword evidence="11" id="KW-1185">Reference proteome</keyword>
<evidence type="ECO:0000313" key="10">
    <source>
        <dbReference type="EMBL" id="NYI04428.1"/>
    </source>
</evidence>
<keyword evidence="5 10" id="KW-0378">Hydrolase</keyword>
<sequence>MTSYLTGFAPGAGRREPRAGFTSDAPRIELNGPWRFHLSPSVAEAPTGVADPEFDDSGWGELPVPSLWQMHGHGSPAYTNVDYPFPIEPPFVPDENPTGDYRRDFEVPEGWGGDGAAAVLRFDGVDSCFTAWLNGHELGFSTGSRLPTEFEVTEYLRPGRNVLAVRVHQWSAGSYLEDQDMWWLSGIFRDVTLLARPAGALDDFFVHAGYDAATGAGTLRVETSVPARLTVAELGLVDVPADATHTIAAVRPWTAETPRLYQAELSTAGERVPLRIGFRTVTVEDGLLKVNGERVLFRGVNRHEWHPEHGRALSEETMREDILLMKRHNINAVRTSHYPPHQRFLELCDELGLWVVDECDLETHGFLFVDWRDNPSDDPRWREAYLDRMRRTVERDKNHPSVIMWSLGNESGTGRNLEEMAAWTRRRDPDRPIHYEHDWDSRYVDVYSRMYASHEEVDAIGRRAEEPLEDAGADAHRRALPFVLCEYAHAMGNGPGGLTEYQRLFETHPRCQGGFVWEWIDHGIRRGDHFAYGGDFGEELHDGNFVTDGLVFPDRTPSPGLVEYKKVIEPVRITAEADLLRVTNLYDFRDLSHLSFGWTLEEEGVVVADGTLELPELPAGASTELPVPRLPETTGESWLTVRAVLAEDTPWAPAGHEVAWGQVAVRPAPGAASPATSTTGSTPVSTSVSTSGGTGAAAGPVTLGPGTFDRLTGRLTAIGGLALDGPRLDLWRAPTDNDRGGFPAMEKVWRGVGLDRLRHRVIGIDREDGSLVVRTRVAPAARDIGVLATYRWSLGAGDRLRLTLEVEPQGPWQVPFPRLGLRMALPAWIDRVRWFGRGPGEAYADSRQAARVGRFEASVEELQTPYVFPQENGNRADVRWATLTGPRGGLRVTGEPVFDLTARRWTSEDLDAAAHTVDLVPGDAVHVNLDLAQHGLGTASCGPGVLPEHALTARAATLTVTFAEVAAPTE</sequence>
<dbReference type="Gene3D" id="2.70.98.10">
    <property type="match status" value="1"/>
</dbReference>
<dbReference type="Gene3D" id="3.20.20.80">
    <property type="entry name" value="Glycosidases"/>
    <property type="match status" value="1"/>
</dbReference>
<dbReference type="AlphaFoldDB" id="A0A853A1X7"/>
<evidence type="ECO:0000256" key="5">
    <source>
        <dbReference type="ARBA" id="ARBA00022801"/>
    </source>
</evidence>
<dbReference type="InterPro" id="IPR036156">
    <property type="entry name" value="Beta-gal/glucu_dom_sf"/>
</dbReference>
<dbReference type="Gene3D" id="2.60.40.10">
    <property type="entry name" value="Immunoglobulins"/>
    <property type="match status" value="2"/>
</dbReference>
<reference evidence="10 11" key="1">
    <citation type="submission" date="2020-07" db="EMBL/GenBank/DDBJ databases">
        <title>Sequencing the genomes of 1000 actinobacteria strains.</title>
        <authorList>
            <person name="Klenk H.-P."/>
        </authorList>
    </citation>
    <scope>NUCLEOTIDE SEQUENCE [LARGE SCALE GENOMIC DNA]</scope>
    <source>
        <strain evidence="10 11">DSM 42178</strain>
    </source>
</reference>
<dbReference type="PROSITE" id="PS00719">
    <property type="entry name" value="GLYCOSYL_HYDROL_F2_1"/>
    <property type="match status" value="1"/>
</dbReference>
<evidence type="ECO:0000256" key="1">
    <source>
        <dbReference type="ARBA" id="ARBA00001412"/>
    </source>
</evidence>
<dbReference type="Pfam" id="PF16353">
    <property type="entry name" value="LacZ_4"/>
    <property type="match status" value="1"/>
</dbReference>
<dbReference type="InterPro" id="IPR008979">
    <property type="entry name" value="Galactose-bd-like_sf"/>
</dbReference>
<comment type="caution">
    <text evidence="10">The sequence shown here is derived from an EMBL/GenBank/DDBJ whole genome shotgun (WGS) entry which is preliminary data.</text>
</comment>
<dbReference type="InterPro" id="IPR006101">
    <property type="entry name" value="Glyco_hydro_2"/>
</dbReference>
<dbReference type="PANTHER" id="PTHR46323">
    <property type="entry name" value="BETA-GALACTOSIDASE"/>
    <property type="match status" value="1"/>
</dbReference>
<dbReference type="InterPro" id="IPR013783">
    <property type="entry name" value="Ig-like_fold"/>
</dbReference>
<dbReference type="GO" id="GO:0004565">
    <property type="term" value="F:beta-galactosidase activity"/>
    <property type="evidence" value="ECO:0007669"/>
    <property type="project" value="UniProtKB-EC"/>
</dbReference>
<dbReference type="InterPro" id="IPR017853">
    <property type="entry name" value="GH"/>
</dbReference>
<dbReference type="Pfam" id="PF02837">
    <property type="entry name" value="Glyco_hydro_2_N"/>
    <property type="match status" value="1"/>
</dbReference>
<dbReference type="InterPro" id="IPR023232">
    <property type="entry name" value="Glyco_hydro_2_AS"/>
</dbReference>